<evidence type="ECO:0000313" key="4">
    <source>
        <dbReference type="Proteomes" id="UP000703269"/>
    </source>
</evidence>
<keyword evidence="4" id="KW-1185">Reference proteome</keyword>
<gene>
    <name evidence="3" type="ORF">PsYK624_162250</name>
</gene>
<evidence type="ECO:0000256" key="1">
    <source>
        <dbReference type="SAM" id="Phobius"/>
    </source>
</evidence>
<keyword evidence="1" id="KW-0472">Membrane</keyword>
<dbReference type="AlphaFoldDB" id="A0A9P3GVK0"/>
<protein>
    <recommendedName>
        <fullName evidence="2">DUF6533 domain-containing protein</fullName>
    </recommendedName>
</protein>
<feature type="transmembrane region" description="Helical" evidence="1">
    <location>
        <begin position="92"/>
        <end position="111"/>
    </location>
</feature>
<evidence type="ECO:0000313" key="3">
    <source>
        <dbReference type="EMBL" id="GJE99949.1"/>
    </source>
</evidence>
<feature type="transmembrane region" description="Helical" evidence="1">
    <location>
        <begin position="216"/>
        <end position="235"/>
    </location>
</feature>
<dbReference type="OrthoDB" id="2958007at2759"/>
<keyword evidence="1" id="KW-0812">Transmembrane</keyword>
<dbReference type="Pfam" id="PF20151">
    <property type="entry name" value="DUF6533"/>
    <property type="match status" value="1"/>
</dbReference>
<organism evidence="3 4">
    <name type="scientific">Phanerochaete sordida</name>
    <dbReference type="NCBI Taxonomy" id="48140"/>
    <lineage>
        <taxon>Eukaryota</taxon>
        <taxon>Fungi</taxon>
        <taxon>Dikarya</taxon>
        <taxon>Basidiomycota</taxon>
        <taxon>Agaricomycotina</taxon>
        <taxon>Agaricomycetes</taxon>
        <taxon>Polyporales</taxon>
        <taxon>Phanerochaetaceae</taxon>
        <taxon>Phanerochaete</taxon>
    </lineage>
</organism>
<feature type="transmembrane region" description="Helical" evidence="1">
    <location>
        <begin position="123"/>
        <end position="148"/>
    </location>
</feature>
<comment type="caution">
    <text evidence="3">The sequence shown here is derived from an EMBL/GenBank/DDBJ whole genome shotgun (WGS) entry which is preliminary data.</text>
</comment>
<name>A0A9P3GVK0_9APHY</name>
<keyword evidence="1" id="KW-1133">Transmembrane helix</keyword>
<feature type="transmembrane region" description="Helical" evidence="1">
    <location>
        <begin position="12"/>
        <end position="31"/>
    </location>
</feature>
<proteinExistence type="predicted"/>
<feature type="domain" description="DUF6533" evidence="2">
    <location>
        <begin position="17"/>
        <end position="62"/>
    </location>
</feature>
<accession>A0A9P3GVK0</accession>
<evidence type="ECO:0000259" key="2">
    <source>
        <dbReference type="Pfam" id="PF20151"/>
    </source>
</evidence>
<feature type="transmembrane region" description="Helical" evidence="1">
    <location>
        <begin position="168"/>
        <end position="187"/>
    </location>
</feature>
<reference evidence="3 4" key="1">
    <citation type="submission" date="2021-08" db="EMBL/GenBank/DDBJ databases">
        <title>Draft Genome Sequence of Phanerochaete sordida strain YK-624.</title>
        <authorList>
            <person name="Mori T."/>
            <person name="Dohra H."/>
            <person name="Suzuki T."/>
            <person name="Kawagishi H."/>
            <person name="Hirai H."/>
        </authorList>
    </citation>
    <scope>NUCLEOTIDE SEQUENCE [LARGE SCALE GENOMIC DNA]</scope>
    <source>
        <strain evidence="3 4">YK-624</strain>
    </source>
</reference>
<dbReference type="InterPro" id="IPR045340">
    <property type="entry name" value="DUF6533"/>
</dbReference>
<dbReference type="EMBL" id="BPQB01000126">
    <property type="protein sequence ID" value="GJE99949.1"/>
    <property type="molecule type" value="Genomic_DNA"/>
</dbReference>
<sequence length="313" mass="34661">MDSSSLASLQNFRAVSYISVSTLALLVYDYLLTLESEVKLIWSSKWSLTKLLFFLTRYLAFVDVAMVAYIHVAHDVPQGMCKIMSDTVGWMVLWGIGVAELVVIVRTWAIWGRDCRIGLGLTLFWVVMQAVNSYTVAKFISSGTVLLVDPTAQNLRGCFLVTTKDQLVVDWVLVAALETIVLVLTLMKVARVPANGRLLARDTTSPLIRQLARDGVLFYVYLLGISLVNIVILLATSHELSTLLVCLQRALHSILSARLLLNLRAASIRSDRHIDGATLGETEWTRNRCQSSIHFNVPISSQSSSSTVDDDGL</sequence>
<feature type="transmembrane region" description="Helical" evidence="1">
    <location>
        <begin position="51"/>
        <end position="72"/>
    </location>
</feature>
<dbReference type="Proteomes" id="UP000703269">
    <property type="component" value="Unassembled WGS sequence"/>
</dbReference>